<feature type="signal peptide" evidence="1">
    <location>
        <begin position="1"/>
        <end position="21"/>
    </location>
</feature>
<comment type="caution">
    <text evidence="2">The sequence shown here is derived from an EMBL/GenBank/DDBJ whole genome shotgun (WGS) entry which is preliminary data.</text>
</comment>
<evidence type="ECO:0000256" key="1">
    <source>
        <dbReference type="SAM" id="SignalP"/>
    </source>
</evidence>
<proteinExistence type="predicted"/>
<name>A0A178N028_9PROT</name>
<protein>
    <recommendedName>
        <fullName evidence="4">DUF4412 domain-containing protein</fullName>
    </recommendedName>
</protein>
<dbReference type="Proteomes" id="UP000078543">
    <property type="component" value="Unassembled WGS sequence"/>
</dbReference>
<dbReference type="RefSeq" id="WP_068496405.1">
    <property type="nucleotide sequence ID" value="NZ_LWQU01000011.1"/>
</dbReference>
<keyword evidence="3" id="KW-1185">Reference proteome</keyword>
<dbReference type="OrthoDB" id="7350049at2"/>
<sequence length="220" mass="24077">MRWLLVLVSVLMSLGAVPAVAAERALDLLDPAVSYTADFTVSSDKGTYSGLLWHQHGRERRSYMTKGGSQTILIRRDLDSAWMMKPSGKWYVGLSLRALGVIAGGIDNLTVSRTPLGDEDVNGHRTTRYRVVGQGPRGGRFDGDAWFTREGIMIKAAGTLTGPDGRHIPVQTELSRLMIGRVDPKNFELPSGWMGMDLRSVPAESLAQALESLKPLLEGR</sequence>
<reference evidence="2 3" key="1">
    <citation type="submission" date="2016-04" db="EMBL/GenBank/DDBJ databases">
        <title>Draft genome sequence of freshwater magnetotactic bacteria Magnetospirillum marisnigri SP-1 and Magnetospirillum moscoviense BB-1.</title>
        <authorList>
            <person name="Koziaeva V."/>
            <person name="Dziuba M.V."/>
            <person name="Ivanov T.M."/>
            <person name="Kuznetsov B."/>
            <person name="Grouzdev D.S."/>
        </authorList>
    </citation>
    <scope>NUCLEOTIDE SEQUENCE [LARGE SCALE GENOMIC DNA]</scope>
    <source>
        <strain evidence="2 3">BB-1</strain>
    </source>
</reference>
<feature type="chain" id="PRO_5008092398" description="DUF4412 domain-containing protein" evidence="1">
    <location>
        <begin position="22"/>
        <end position="220"/>
    </location>
</feature>
<keyword evidence="1" id="KW-0732">Signal</keyword>
<evidence type="ECO:0000313" key="2">
    <source>
        <dbReference type="EMBL" id="OAN67000.1"/>
    </source>
</evidence>
<accession>A0A178N028</accession>
<dbReference type="EMBL" id="LWQU01000011">
    <property type="protein sequence ID" value="OAN67000.1"/>
    <property type="molecule type" value="Genomic_DNA"/>
</dbReference>
<evidence type="ECO:0008006" key="4">
    <source>
        <dbReference type="Google" id="ProtNLM"/>
    </source>
</evidence>
<organism evidence="2 3">
    <name type="scientific">Magnetospirillum moscoviense</name>
    <dbReference type="NCBI Taxonomy" id="1437059"/>
    <lineage>
        <taxon>Bacteria</taxon>
        <taxon>Pseudomonadati</taxon>
        <taxon>Pseudomonadota</taxon>
        <taxon>Alphaproteobacteria</taxon>
        <taxon>Rhodospirillales</taxon>
        <taxon>Rhodospirillaceae</taxon>
        <taxon>Magnetospirillum</taxon>
    </lineage>
</organism>
<gene>
    <name evidence="2" type="ORF">A6A05_05450</name>
</gene>
<evidence type="ECO:0000313" key="3">
    <source>
        <dbReference type="Proteomes" id="UP000078543"/>
    </source>
</evidence>
<dbReference type="AlphaFoldDB" id="A0A178N028"/>